<keyword evidence="4" id="KW-1185">Reference proteome</keyword>
<dbReference type="CDD" id="cd07012">
    <property type="entry name" value="PBP2_Bug_TTT"/>
    <property type="match status" value="1"/>
</dbReference>
<dbReference type="Proteomes" id="UP000275076">
    <property type="component" value="Unassembled WGS sequence"/>
</dbReference>
<dbReference type="PANTHER" id="PTHR42928">
    <property type="entry name" value="TRICARBOXYLATE-BINDING PROTEIN"/>
    <property type="match status" value="1"/>
</dbReference>
<name>A0A428N1D2_9BACI</name>
<protein>
    <submittedName>
        <fullName evidence="3">Tripartite tricarboxylate transporter substrate binding protein</fullName>
    </submittedName>
</protein>
<dbReference type="InterPro" id="IPR005064">
    <property type="entry name" value="BUG"/>
</dbReference>
<dbReference type="PIRSF" id="PIRSF017082">
    <property type="entry name" value="YflP"/>
    <property type="match status" value="1"/>
</dbReference>
<dbReference type="RefSeq" id="WP_125557274.1">
    <property type="nucleotide sequence ID" value="NZ_RBVX01000017.1"/>
</dbReference>
<dbReference type="OrthoDB" id="8881899at2"/>
<dbReference type="AlphaFoldDB" id="A0A428N1D2"/>
<dbReference type="SUPFAM" id="SSF53850">
    <property type="entry name" value="Periplasmic binding protein-like II"/>
    <property type="match status" value="1"/>
</dbReference>
<dbReference type="Gene3D" id="3.40.190.150">
    <property type="entry name" value="Bordetella uptake gene, domain 1"/>
    <property type="match status" value="1"/>
</dbReference>
<keyword evidence="2" id="KW-0732">Signal</keyword>
<dbReference type="PROSITE" id="PS51257">
    <property type="entry name" value="PROKAR_LIPOPROTEIN"/>
    <property type="match status" value="1"/>
</dbReference>
<feature type="chain" id="PRO_5038579276" evidence="2">
    <location>
        <begin position="20"/>
        <end position="351"/>
    </location>
</feature>
<gene>
    <name evidence="3" type="ORF">D7Z54_17170</name>
</gene>
<comment type="similarity">
    <text evidence="1">Belongs to the UPF0065 (bug) family.</text>
</comment>
<evidence type="ECO:0000256" key="1">
    <source>
        <dbReference type="ARBA" id="ARBA00006987"/>
    </source>
</evidence>
<reference evidence="3 4" key="1">
    <citation type="submission" date="2018-10" db="EMBL/GenBank/DDBJ databases">
        <title>Draft genome sequence of Bacillus salarius IM0101, isolated from a hypersaline soil in Inner Mongolia, China.</title>
        <authorList>
            <person name="Yamprayoonswat W."/>
            <person name="Boonvisut S."/>
            <person name="Jumpathong W."/>
            <person name="Sittihan S."/>
            <person name="Ruangsuj P."/>
            <person name="Wanthongcharoen S."/>
            <person name="Thongpramul N."/>
            <person name="Pimmason S."/>
            <person name="Yu B."/>
            <person name="Yasawong M."/>
        </authorList>
    </citation>
    <scope>NUCLEOTIDE SEQUENCE [LARGE SCALE GENOMIC DNA]</scope>
    <source>
        <strain evidence="3 4">IM0101</strain>
    </source>
</reference>
<evidence type="ECO:0000313" key="4">
    <source>
        <dbReference type="Proteomes" id="UP000275076"/>
    </source>
</evidence>
<comment type="caution">
    <text evidence="3">The sequence shown here is derived from an EMBL/GenBank/DDBJ whole genome shotgun (WGS) entry which is preliminary data.</text>
</comment>
<evidence type="ECO:0000256" key="2">
    <source>
        <dbReference type="SAM" id="SignalP"/>
    </source>
</evidence>
<evidence type="ECO:0000313" key="3">
    <source>
        <dbReference type="EMBL" id="RSL32156.1"/>
    </source>
</evidence>
<sequence length="351" mass="37932">MNLKRFGYTACVLTPLLLAACGGGNSGSEGASGEGEYSNYPEQDISGVIQWGEGGATDNISRTVAPLVEDELGGSLVMENREGASGATGAQYVYDQPADGYTLLFGAENPNLYQVLGISERDYLKDFKPVSIIGQSYAGIVVNADSEYDSLEDLINYSSENPGELTMGTSGEGGLPHVASSMLQAELDTEFNQVPYNGDGPLATALLGDEIDATVLAVSAAQEYVESGDFKMLAVINDESLDAVPEAPPITEPYPEFEKYLPWGPFQGVFAHKDTPEPIMDKLTTSFEDAQENEEFQETLDNLGVEPMNIHGEEAIEFLEQNQSTSTWMLHDTGETETSPEEFDIPRVEEE</sequence>
<dbReference type="Pfam" id="PF03401">
    <property type="entry name" value="TctC"/>
    <property type="match status" value="1"/>
</dbReference>
<proteinExistence type="inferred from homology"/>
<accession>A0A428N1D2</accession>
<feature type="signal peptide" evidence="2">
    <location>
        <begin position="1"/>
        <end position="19"/>
    </location>
</feature>
<dbReference type="PANTHER" id="PTHR42928:SF5">
    <property type="entry name" value="BLR1237 PROTEIN"/>
    <property type="match status" value="1"/>
</dbReference>
<dbReference type="InterPro" id="IPR042100">
    <property type="entry name" value="Bug_dom1"/>
</dbReference>
<dbReference type="EMBL" id="RBVX01000017">
    <property type="protein sequence ID" value="RSL32156.1"/>
    <property type="molecule type" value="Genomic_DNA"/>
</dbReference>
<organism evidence="3 4">
    <name type="scientific">Salibacterium salarium</name>
    <dbReference type="NCBI Taxonomy" id="284579"/>
    <lineage>
        <taxon>Bacteria</taxon>
        <taxon>Bacillati</taxon>
        <taxon>Bacillota</taxon>
        <taxon>Bacilli</taxon>
        <taxon>Bacillales</taxon>
        <taxon>Bacillaceae</taxon>
    </lineage>
</organism>
<dbReference type="Gene3D" id="3.40.190.10">
    <property type="entry name" value="Periplasmic binding protein-like II"/>
    <property type="match status" value="1"/>
</dbReference>